<reference evidence="2" key="2">
    <citation type="submission" date="2023-03" db="EMBL/GenBank/DDBJ databases">
        <authorList>
            <person name="Inwood S.N."/>
            <person name="Skelly J.G."/>
            <person name="Guhlin J."/>
            <person name="Harrop T.W.R."/>
            <person name="Goldson S.G."/>
            <person name="Dearden P.K."/>
        </authorList>
    </citation>
    <scope>NUCLEOTIDE SEQUENCE</scope>
    <source>
        <strain evidence="2">Irish</strain>
        <tissue evidence="2">Whole body</tissue>
    </source>
</reference>
<protein>
    <recommendedName>
        <fullName evidence="4">DDE-1 domain-containing protein</fullName>
    </recommendedName>
</protein>
<accession>A0AA39FWA9</accession>
<evidence type="ECO:0000313" key="3">
    <source>
        <dbReference type="Proteomes" id="UP001168990"/>
    </source>
</evidence>
<gene>
    <name evidence="2" type="ORF">PV328_001011</name>
</gene>
<dbReference type="AlphaFoldDB" id="A0AA39FWA9"/>
<comment type="caution">
    <text evidence="2">The sequence shown here is derived from an EMBL/GenBank/DDBJ whole genome shotgun (WGS) entry which is preliminary data.</text>
</comment>
<sequence length="304" mass="35009">MGTSYAHAQGFNREAVKEFFEMSEAKMRKANYPPDRIFNVNETGLIIMQPSDERCATRIYWQSSSIWLDPTNFFTEWFKHFIEKTNPTDVSSILLILDGHYSHTRNLDVLEMVREKLVTINHKVYDIAELFSRAYLESTKGEIAVNGFRTTGIYSFNLQFFTEDDILGEIIREPESNLVLPQDIQRIPGVKTKTSNRGRNATTAKVLTCSPYKNQLHESLRKAKSRARRRSLQRSRDDREGDASSSNRYPRDVISSSSYDNEEVIETDLSKCDENDCLSVVPENSDKICTFCDTSYSSDRRGEE</sequence>
<feature type="region of interest" description="Disordered" evidence="1">
    <location>
        <begin position="217"/>
        <end position="261"/>
    </location>
</feature>
<evidence type="ECO:0000313" key="2">
    <source>
        <dbReference type="EMBL" id="KAK0176913.1"/>
    </source>
</evidence>
<keyword evidence="3" id="KW-1185">Reference proteome</keyword>
<name>A0AA39FWA9_9HYME</name>
<evidence type="ECO:0000256" key="1">
    <source>
        <dbReference type="SAM" id="MobiDB-lite"/>
    </source>
</evidence>
<evidence type="ECO:0008006" key="4">
    <source>
        <dbReference type="Google" id="ProtNLM"/>
    </source>
</evidence>
<feature type="compositionally biased region" description="Basic residues" evidence="1">
    <location>
        <begin position="222"/>
        <end position="233"/>
    </location>
</feature>
<proteinExistence type="predicted"/>
<dbReference type="Proteomes" id="UP001168990">
    <property type="component" value="Unassembled WGS sequence"/>
</dbReference>
<feature type="compositionally biased region" description="Polar residues" evidence="1">
    <location>
        <begin position="243"/>
        <end position="259"/>
    </location>
</feature>
<reference evidence="2" key="1">
    <citation type="journal article" date="2023" name="bioRxiv">
        <title>Scaffold-level genome assemblies of two parasitoid biocontrol wasps reveal the parthenogenesis mechanism and an associated novel virus.</title>
        <authorList>
            <person name="Inwood S."/>
            <person name="Skelly J."/>
            <person name="Guhlin J."/>
            <person name="Harrop T."/>
            <person name="Goldson S."/>
            <person name="Dearden P."/>
        </authorList>
    </citation>
    <scope>NUCLEOTIDE SEQUENCE</scope>
    <source>
        <strain evidence="2">Irish</strain>
        <tissue evidence="2">Whole body</tissue>
    </source>
</reference>
<dbReference type="EMBL" id="JAQQBS010000001">
    <property type="protein sequence ID" value="KAK0176913.1"/>
    <property type="molecule type" value="Genomic_DNA"/>
</dbReference>
<organism evidence="2 3">
    <name type="scientific">Microctonus aethiopoides</name>
    <dbReference type="NCBI Taxonomy" id="144406"/>
    <lineage>
        <taxon>Eukaryota</taxon>
        <taxon>Metazoa</taxon>
        <taxon>Ecdysozoa</taxon>
        <taxon>Arthropoda</taxon>
        <taxon>Hexapoda</taxon>
        <taxon>Insecta</taxon>
        <taxon>Pterygota</taxon>
        <taxon>Neoptera</taxon>
        <taxon>Endopterygota</taxon>
        <taxon>Hymenoptera</taxon>
        <taxon>Apocrita</taxon>
        <taxon>Ichneumonoidea</taxon>
        <taxon>Braconidae</taxon>
        <taxon>Euphorinae</taxon>
        <taxon>Microctonus</taxon>
    </lineage>
</organism>